<dbReference type="PRINTS" id="PR00080">
    <property type="entry name" value="SDRFAMILY"/>
</dbReference>
<dbReference type="GO" id="GO:0009688">
    <property type="term" value="P:abscisic acid biosynthetic process"/>
    <property type="evidence" value="ECO:0007669"/>
    <property type="project" value="UniProtKB-ARBA"/>
</dbReference>
<dbReference type="PANTHER" id="PTHR24321">
    <property type="entry name" value="DEHYDROGENASES, SHORT CHAIN"/>
    <property type="match status" value="1"/>
</dbReference>
<dbReference type="Pfam" id="PF13561">
    <property type="entry name" value="adh_short_C2"/>
    <property type="match status" value="1"/>
</dbReference>
<evidence type="ECO:0000313" key="5">
    <source>
        <dbReference type="Proteomes" id="UP000054321"/>
    </source>
</evidence>
<keyword evidence="3" id="KW-0560">Oxidoreductase</keyword>
<dbReference type="Gene3D" id="3.40.50.720">
    <property type="entry name" value="NAD(P)-binding Rossmann-like Domain"/>
    <property type="match status" value="1"/>
</dbReference>
<evidence type="ECO:0000256" key="3">
    <source>
        <dbReference type="ARBA" id="ARBA00023002"/>
    </source>
</evidence>
<comment type="similarity">
    <text evidence="1">Belongs to the short-chain dehydrogenases/reductases (SDR) family.</text>
</comment>
<accession>A0A0C3GUQ2</accession>
<dbReference type="EMBL" id="KN832888">
    <property type="protein sequence ID" value="KIM95074.1"/>
    <property type="molecule type" value="Genomic_DNA"/>
</dbReference>
<dbReference type="Proteomes" id="UP000054321">
    <property type="component" value="Unassembled WGS sequence"/>
</dbReference>
<keyword evidence="2" id="KW-0521">NADP</keyword>
<dbReference type="InParanoid" id="A0A0C3GUQ2"/>
<sequence>MSLTDKIIALTGGASGIGLATAQLLHSRGATVCVADVDPKALEAAEAHFSSLNRPYMVSKVDVSKRAEVDKWIDDVVARFGRLDGAANCAGIIGKHHGLRSISELEDEEWDKIMAVNLTGMMYCLRAELRKISDHGSIVNVASIQGMMGFALHGAYSASKHGVIGLTRSAAKEVGAREIRVNAVAPGSITTPLLLKAQEMNPNETSQNANVITRNGTSEEIASIIAFLLSSESSYVSGAVYAADGGWNC</sequence>
<dbReference type="OrthoDB" id="1669814at2759"/>
<dbReference type="AlphaFoldDB" id="A0A0C3GUQ2"/>
<evidence type="ECO:0000256" key="1">
    <source>
        <dbReference type="ARBA" id="ARBA00006484"/>
    </source>
</evidence>
<dbReference type="SUPFAM" id="SSF51735">
    <property type="entry name" value="NAD(P)-binding Rossmann-fold domains"/>
    <property type="match status" value="1"/>
</dbReference>
<keyword evidence="5" id="KW-1185">Reference proteome</keyword>
<dbReference type="STRING" id="913774.A0A0C3GUQ2"/>
<dbReference type="GO" id="GO:0016491">
    <property type="term" value="F:oxidoreductase activity"/>
    <property type="evidence" value="ECO:0007669"/>
    <property type="project" value="UniProtKB-KW"/>
</dbReference>
<dbReference type="CDD" id="cd05233">
    <property type="entry name" value="SDR_c"/>
    <property type="match status" value="1"/>
</dbReference>
<dbReference type="FunFam" id="3.40.50.720:FF:000084">
    <property type="entry name" value="Short-chain dehydrogenase reductase"/>
    <property type="match status" value="1"/>
</dbReference>
<reference evidence="4 5" key="1">
    <citation type="submission" date="2014-04" db="EMBL/GenBank/DDBJ databases">
        <authorList>
            <consortium name="DOE Joint Genome Institute"/>
            <person name="Kuo A."/>
            <person name="Martino E."/>
            <person name="Perotto S."/>
            <person name="Kohler A."/>
            <person name="Nagy L.G."/>
            <person name="Floudas D."/>
            <person name="Copeland A."/>
            <person name="Barry K.W."/>
            <person name="Cichocki N."/>
            <person name="Veneault-Fourrey C."/>
            <person name="LaButti K."/>
            <person name="Lindquist E.A."/>
            <person name="Lipzen A."/>
            <person name="Lundell T."/>
            <person name="Morin E."/>
            <person name="Murat C."/>
            <person name="Sun H."/>
            <person name="Tunlid A."/>
            <person name="Henrissat B."/>
            <person name="Grigoriev I.V."/>
            <person name="Hibbett D.S."/>
            <person name="Martin F."/>
            <person name="Nordberg H.P."/>
            <person name="Cantor M.N."/>
            <person name="Hua S.X."/>
        </authorList>
    </citation>
    <scope>NUCLEOTIDE SEQUENCE [LARGE SCALE GENOMIC DNA]</scope>
    <source>
        <strain evidence="4 5">Zn</strain>
    </source>
</reference>
<organism evidence="4 5">
    <name type="scientific">Oidiodendron maius (strain Zn)</name>
    <dbReference type="NCBI Taxonomy" id="913774"/>
    <lineage>
        <taxon>Eukaryota</taxon>
        <taxon>Fungi</taxon>
        <taxon>Dikarya</taxon>
        <taxon>Ascomycota</taxon>
        <taxon>Pezizomycotina</taxon>
        <taxon>Leotiomycetes</taxon>
        <taxon>Leotiomycetes incertae sedis</taxon>
        <taxon>Myxotrichaceae</taxon>
        <taxon>Oidiodendron</taxon>
    </lineage>
</organism>
<name>A0A0C3GUQ2_OIDMZ</name>
<reference evidence="5" key="2">
    <citation type="submission" date="2015-01" db="EMBL/GenBank/DDBJ databases">
        <title>Evolutionary Origins and Diversification of the Mycorrhizal Mutualists.</title>
        <authorList>
            <consortium name="DOE Joint Genome Institute"/>
            <consortium name="Mycorrhizal Genomics Consortium"/>
            <person name="Kohler A."/>
            <person name="Kuo A."/>
            <person name="Nagy L.G."/>
            <person name="Floudas D."/>
            <person name="Copeland A."/>
            <person name="Barry K.W."/>
            <person name="Cichocki N."/>
            <person name="Veneault-Fourrey C."/>
            <person name="LaButti K."/>
            <person name="Lindquist E.A."/>
            <person name="Lipzen A."/>
            <person name="Lundell T."/>
            <person name="Morin E."/>
            <person name="Murat C."/>
            <person name="Riley R."/>
            <person name="Ohm R."/>
            <person name="Sun H."/>
            <person name="Tunlid A."/>
            <person name="Henrissat B."/>
            <person name="Grigoriev I.V."/>
            <person name="Hibbett D.S."/>
            <person name="Martin F."/>
        </authorList>
    </citation>
    <scope>NUCLEOTIDE SEQUENCE [LARGE SCALE GENOMIC DNA]</scope>
    <source>
        <strain evidence="5">Zn</strain>
    </source>
</reference>
<dbReference type="PROSITE" id="PS00061">
    <property type="entry name" value="ADH_SHORT"/>
    <property type="match status" value="1"/>
</dbReference>
<dbReference type="PRINTS" id="PR00081">
    <property type="entry name" value="GDHRDH"/>
</dbReference>
<dbReference type="PANTHER" id="PTHR24321:SF8">
    <property type="entry name" value="ESTRADIOL 17-BETA-DEHYDROGENASE 8-RELATED"/>
    <property type="match status" value="1"/>
</dbReference>
<proteinExistence type="inferred from homology"/>
<evidence type="ECO:0000313" key="4">
    <source>
        <dbReference type="EMBL" id="KIM95074.1"/>
    </source>
</evidence>
<gene>
    <name evidence="4" type="ORF">OIDMADRAFT_21302</name>
</gene>
<dbReference type="InterPro" id="IPR002347">
    <property type="entry name" value="SDR_fam"/>
</dbReference>
<dbReference type="InterPro" id="IPR020904">
    <property type="entry name" value="Sc_DH/Rdtase_CS"/>
</dbReference>
<protein>
    <submittedName>
        <fullName evidence="4">Uncharacterized protein</fullName>
    </submittedName>
</protein>
<dbReference type="InterPro" id="IPR036291">
    <property type="entry name" value="NAD(P)-bd_dom_sf"/>
</dbReference>
<evidence type="ECO:0000256" key="2">
    <source>
        <dbReference type="ARBA" id="ARBA00022857"/>
    </source>
</evidence>
<dbReference type="HOGENOM" id="CLU_010194_1_0_1"/>